<keyword evidence="12" id="KW-1185">Reference proteome</keyword>
<dbReference type="Proteomes" id="UP001166947">
    <property type="component" value="Unassembled WGS sequence"/>
</dbReference>
<evidence type="ECO:0000256" key="7">
    <source>
        <dbReference type="ARBA" id="ARBA00038151"/>
    </source>
</evidence>
<evidence type="ECO:0000256" key="4">
    <source>
        <dbReference type="ARBA" id="ARBA00022692"/>
    </source>
</evidence>
<evidence type="ECO:0000256" key="8">
    <source>
        <dbReference type="ARBA" id="ARBA00039168"/>
    </source>
</evidence>
<protein>
    <recommendedName>
        <fullName evidence="8">Guanidinium exporter</fullName>
    </recommendedName>
</protein>
<evidence type="ECO:0000256" key="3">
    <source>
        <dbReference type="ARBA" id="ARBA00022475"/>
    </source>
</evidence>
<gene>
    <name evidence="11" type="ORF">NXS09_05950</name>
</gene>
<dbReference type="SUPFAM" id="SSF103481">
    <property type="entry name" value="Multidrug resistance efflux transporter EmrE"/>
    <property type="match status" value="1"/>
</dbReference>
<evidence type="ECO:0000313" key="11">
    <source>
        <dbReference type="EMBL" id="MCS4533844.1"/>
    </source>
</evidence>
<reference evidence="11" key="2">
    <citation type="journal article" date="2023" name="Curr. Microbiol.">
        <title>Neisseria montereyensis sp. nov., Isolated from Oropharynx of California Sea Lion (Zalophus californianus): Genomic, Phylogenetic, and Phenotypic Study.</title>
        <authorList>
            <person name="Volokhov D.V."/>
            <person name="Zagorodnyaya T.A."/>
            <person name="Furtak V.A."/>
            <person name="Nattanmai G."/>
            <person name="Randall L."/>
            <person name="Jose S."/>
            <person name="Gao Y."/>
            <person name="Gulland F.M."/>
            <person name="Eisenberg T."/>
            <person name="Delmonte P."/>
            <person name="Blom J."/>
            <person name="Mitchell K.K."/>
        </authorList>
    </citation>
    <scope>NUCLEOTIDE SEQUENCE</scope>
    <source>
        <strain evidence="11">CSL10203-ORH2</strain>
    </source>
</reference>
<evidence type="ECO:0000256" key="6">
    <source>
        <dbReference type="ARBA" id="ARBA00023136"/>
    </source>
</evidence>
<comment type="similarity">
    <text evidence="7">Belongs to the drug/metabolite transporter (DMT) superfamily. Small multidrug resistance (SMR) (TC 2.A.7.1) family. Gdx/SugE subfamily.</text>
</comment>
<dbReference type="InterPro" id="IPR045324">
    <property type="entry name" value="Small_multidrug_res"/>
</dbReference>
<keyword evidence="3" id="KW-1003">Cell membrane</keyword>
<dbReference type="PANTHER" id="PTHR30561:SF0">
    <property type="entry name" value="GUANIDINIUM EXPORTER"/>
    <property type="match status" value="1"/>
</dbReference>
<comment type="caution">
    <text evidence="11">The sequence shown here is derived from an EMBL/GenBank/DDBJ whole genome shotgun (WGS) entry which is preliminary data.</text>
</comment>
<keyword evidence="5 10" id="KW-1133">Transmembrane helix</keyword>
<evidence type="ECO:0000256" key="5">
    <source>
        <dbReference type="ARBA" id="ARBA00022989"/>
    </source>
</evidence>
<dbReference type="RefSeq" id="WP_259291634.1">
    <property type="nucleotide sequence ID" value="NZ_JANUXW010000003.1"/>
</dbReference>
<evidence type="ECO:0000256" key="1">
    <source>
        <dbReference type="ARBA" id="ARBA00004651"/>
    </source>
</evidence>
<evidence type="ECO:0000256" key="10">
    <source>
        <dbReference type="SAM" id="Phobius"/>
    </source>
</evidence>
<dbReference type="InterPro" id="IPR037185">
    <property type="entry name" value="EmrE-like"/>
</dbReference>
<keyword evidence="6 10" id="KW-0472">Membrane</keyword>
<keyword evidence="4 9" id="KW-0812">Transmembrane</keyword>
<proteinExistence type="inferred from homology"/>
<feature type="transmembrane region" description="Helical" evidence="10">
    <location>
        <begin position="32"/>
        <end position="52"/>
    </location>
</feature>
<organism evidence="11 12">
    <name type="scientific">Neisseria montereyensis</name>
    <dbReference type="NCBI Taxonomy" id="2973938"/>
    <lineage>
        <taxon>Bacteria</taxon>
        <taxon>Pseudomonadati</taxon>
        <taxon>Pseudomonadota</taxon>
        <taxon>Betaproteobacteria</taxon>
        <taxon>Neisseriales</taxon>
        <taxon>Neisseriaceae</taxon>
        <taxon>Neisseria</taxon>
    </lineage>
</organism>
<evidence type="ECO:0000256" key="2">
    <source>
        <dbReference type="ARBA" id="ARBA00022448"/>
    </source>
</evidence>
<dbReference type="Pfam" id="PF00893">
    <property type="entry name" value="Multi_Drug_Res"/>
    <property type="match status" value="1"/>
</dbReference>
<keyword evidence="2" id="KW-0813">Transport</keyword>
<accession>A0ABT2FCA5</accession>
<dbReference type="PANTHER" id="PTHR30561">
    <property type="entry name" value="SMR FAMILY PROTON-DEPENDENT DRUG EFFLUX TRANSPORTER SUGE"/>
    <property type="match status" value="1"/>
</dbReference>
<dbReference type="Gene3D" id="1.10.3730.20">
    <property type="match status" value="1"/>
</dbReference>
<feature type="transmembrane region" description="Helical" evidence="10">
    <location>
        <begin position="59"/>
        <end position="81"/>
    </location>
</feature>
<dbReference type="InterPro" id="IPR000390">
    <property type="entry name" value="Small_drug/metabolite_transptr"/>
</dbReference>
<comment type="subcellular location">
    <subcellularLocation>
        <location evidence="1 9">Cell membrane</location>
        <topology evidence="1 9">Multi-pass membrane protein</topology>
    </subcellularLocation>
</comment>
<evidence type="ECO:0000313" key="12">
    <source>
        <dbReference type="Proteomes" id="UP001166947"/>
    </source>
</evidence>
<sequence>MTLNWIYLITAGLLEIGWPIGLKLAQTGSVRWPGITMAIVCMAMSGFCLYLAQKSIPMGTAYAVWTGIGAAGAFIVGILFYGDAATFSRWLGAMLIISGVVVLKLSSGH</sequence>
<evidence type="ECO:0000256" key="9">
    <source>
        <dbReference type="RuleBase" id="RU003942"/>
    </source>
</evidence>
<dbReference type="EMBL" id="JANUXW010000003">
    <property type="protein sequence ID" value="MCS4533844.1"/>
    <property type="molecule type" value="Genomic_DNA"/>
</dbReference>
<name>A0ABT2FCA5_9NEIS</name>
<reference evidence="11" key="1">
    <citation type="submission" date="2022-08" db="EMBL/GenBank/DDBJ databases">
        <authorList>
            <person name="Volokhov D.V."/>
            <person name="Furtak V.A."/>
            <person name="Zagorodnyaya T.A."/>
        </authorList>
    </citation>
    <scope>NUCLEOTIDE SEQUENCE</scope>
    <source>
        <strain evidence="11">CSL10203-ORH2</strain>
    </source>
</reference>
<feature type="transmembrane region" description="Helical" evidence="10">
    <location>
        <begin position="87"/>
        <end position="105"/>
    </location>
</feature>